<dbReference type="PROSITE" id="PS50082">
    <property type="entry name" value="WD_REPEATS_2"/>
    <property type="match status" value="1"/>
</dbReference>
<accession>A0A1D2VCH1</accession>
<dbReference type="Proteomes" id="UP000095038">
    <property type="component" value="Unassembled WGS sequence"/>
</dbReference>
<dbReference type="OrthoDB" id="4096at2759"/>
<dbReference type="GO" id="GO:0003723">
    <property type="term" value="F:RNA binding"/>
    <property type="evidence" value="ECO:0007669"/>
    <property type="project" value="InterPro"/>
</dbReference>
<dbReference type="GeneID" id="30965617"/>
<feature type="domain" description="WD repeat-containing protein 75 second beta-propeller" evidence="9">
    <location>
        <begin position="410"/>
        <end position="666"/>
    </location>
</feature>
<reference evidence="11" key="1">
    <citation type="submission" date="2016-05" db="EMBL/GenBank/DDBJ databases">
        <title>Comparative genomics of biotechnologically important yeasts.</title>
        <authorList>
            <consortium name="DOE Joint Genome Institute"/>
            <person name="Riley R."/>
            <person name="Haridas S."/>
            <person name="Wolfe K.H."/>
            <person name="Lopes M.R."/>
            <person name="Hittinger C.T."/>
            <person name="Goker M."/>
            <person name="Salamov A."/>
            <person name="Wisecaver J."/>
            <person name="Long T.M."/>
            <person name="Aerts A.L."/>
            <person name="Barry K."/>
            <person name="Choi C."/>
            <person name="Clum A."/>
            <person name="Coughlan A.Y."/>
            <person name="Deshpande S."/>
            <person name="Douglass A.P."/>
            <person name="Hanson S.J."/>
            <person name="Klenk H.-P."/>
            <person name="Labutti K."/>
            <person name="Lapidus A."/>
            <person name="Lindquist E."/>
            <person name="Lipzen A."/>
            <person name="Meier-Kolthoff J.P."/>
            <person name="Ohm R.A."/>
            <person name="Otillar R.P."/>
            <person name="Pangilinan J."/>
            <person name="Peng Y."/>
            <person name="Rokas A."/>
            <person name="Rosa C.A."/>
            <person name="Scheuner C."/>
            <person name="Sibirny A.A."/>
            <person name="Slot J.C."/>
            <person name="Stielow J.B."/>
            <person name="Sun H."/>
            <person name="Kurtzman C.P."/>
            <person name="Blackwell M."/>
            <person name="Grigoriev I.V."/>
            <person name="Jeffries T.W."/>
        </authorList>
    </citation>
    <scope>NUCLEOTIDE SEQUENCE [LARGE SCALE GENOMIC DNA]</scope>
    <source>
        <strain evidence="11">DSM 1968</strain>
    </source>
</reference>
<dbReference type="PROSITE" id="PS50294">
    <property type="entry name" value="WD_REPEATS_REGION"/>
    <property type="match status" value="1"/>
</dbReference>
<evidence type="ECO:0000256" key="7">
    <source>
        <dbReference type="ARBA" id="ARBA00023242"/>
    </source>
</evidence>
<keyword evidence="4 8" id="KW-0853">WD repeat</keyword>
<dbReference type="InterPro" id="IPR057644">
    <property type="entry name" value="Beta-prop_WDR75_2nd"/>
</dbReference>
<dbReference type="InterPro" id="IPR036322">
    <property type="entry name" value="WD40_repeat_dom_sf"/>
</dbReference>
<protein>
    <recommendedName>
        <fullName evidence="9">WD repeat-containing protein 75 second beta-propeller domain-containing protein</fullName>
    </recommendedName>
</protein>
<keyword evidence="2" id="KW-0690">Ribosome biogenesis</keyword>
<evidence type="ECO:0000256" key="5">
    <source>
        <dbReference type="ARBA" id="ARBA00022737"/>
    </source>
</evidence>
<dbReference type="PANTHER" id="PTHR44215:SF1">
    <property type="entry name" value="WD REPEAT-CONTAINING PROTEIN 75"/>
    <property type="match status" value="1"/>
</dbReference>
<evidence type="ECO:0000256" key="8">
    <source>
        <dbReference type="PROSITE-ProRule" id="PRU00221"/>
    </source>
</evidence>
<dbReference type="InterPro" id="IPR001680">
    <property type="entry name" value="WD40_rpt"/>
</dbReference>
<dbReference type="GO" id="GO:0032040">
    <property type="term" value="C:small-subunit processome"/>
    <property type="evidence" value="ECO:0007669"/>
    <property type="project" value="InterPro"/>
</dbReference>
<evidence type="ECO:0000256" key="1">
    <source>
        <dbReference type="ARBA" id="ARBA00004604"/>
    </source>
</evidence>
<organism evidence="10 11">
    <name type="scientific">Ascoidea rubescens DSM 1968</name>
    <dbReference type="NCBI Taxonomy" id="1344418"/>
    <lineage>
        <taxon>Eukaryota</taxon>
        <taxon>Fungi</taxon>
        <taxon>Dikarya</taxon>
        <taxon>Ascomycota</taxon>
        <taxon>Saccharomycotina</taxon>
        <taxon>Saccharomycetes</taxon>
        <taxon>Ascoideaceae</taxon>
        <taxon>Ascoidea</taxon>
    </lineage>
</organism>
<evidence type="ECO:0000256" key="6">
    <source>
        <dbReference type="ARBA" id="ARBA00023163"/>
    </source>
</evidence>
<dbReference type="EMBL" id="KV454486">
    <property type="protein sequence ID" value="ODV59331.1"/>
    <property type="molecule type" value="Genomic_DNA"/>
</dbReference>
<evidence type="ECO:0000256" key="4">
    <source>
        <dbReference type="ARBA" id="ARBA00022574"/>
    </source>
</evidence>
<dbReference type="SUPFAM" id="SSF101908">
    <property type="entry name" value="Putative isomerase YbhE"/>
    <property type="match status" value="1"/>
</dbReference>
<dbReference type="InParanoid" id="A0A1D2VCH1"/>
<feature type="repeat" description="WD" evidence="8">
    <location>
        <begin position="254"/>
        <end position="295"/>
    </location>
</feature>
<keyword evidence="11" id="KW-1185">Reference proteome</keyword>
<dbReference type="RefSeq" id="XP_020045638.1">
    <property type="nucleotide sequence ID" value="XM_020191981.1"/>
</dbReference>
<keyword evidence="6" id="KW-0804">Transcription</keyword>
<dbReference type="SUPFAM" id="SSF50978">
    <property type="entry name" value="WD40 repeat-like"/>
    <property type="match status" value="1"/>
</dbReference>
<evidence type="ECO:0000313" key="11">
    <source>
        <dbReference type="Proteomes" id="UP000095038"/>
    </source>
</evidence>
<dbReference type="GO" id="GO:0006364">
    <property type="term" value="P:rRNA processing"/>
    <property type="evidence" value="ECO:0007669"/>
    <property type="project" value="UniProtKB-KW"/>
</dbReference>
<comment type="subcellular location">
    <subcellularLocation>
        <location evidence="1">Nucleus</location>
        <location evidence="1">Nucleolus</location>
    </subcellularLocation>
</comment>
<sequence>MVLINNFSKYNIISAGGGKLVRSSNPTTAFSNDNKTYLVLFTNQIKIYNLLNKICIKTISFEDNKKLSSIIDLKYDPVHTNIIWLFYSNGEILIFNINSQSEVKRLKVEGVKFLKVLKINSSYEIIAITQGQKPNIKCAAKLTLTSNLSSSELNGDFIEFYKAFKYQNKNLTQVSNVSFFSVSPNKNSIAFLIATNNNILVKIYTIDKNQQNQFSIVFNSSLTSIALSNNRVLALGSKTGVINLFYSSNKSRALRWHVDKVNALSFSSDNNYLLSGGLEKVLVFWQLNSDKKQFLPRLSGPILDISNSTSYFNLTLQLNGVNDLQYLVLNAIDFTSRISINTIRPEISNYELYYKDLKKLKAKSKDFQNNGKVNGNKHSLKDLVKVKHDFTCSFEINNNSNYMYIPNGSQVQAFNLNKNEQVFTQNLINAIQSAGKVRSEKDVEEAKVHLVSFTNDGSWMCTFDSFKYSSPKNKLLIGDEIFTLKFWIFNKVLNSWELTTKIMNPHGPNNYVYQILAAPSSYCKGVSFLTVDNIGGLKVWKPNVVKENYSINNSNVLQNHIWSLSKFFMGNPKLKTNAISAVWSKDASTIFLSLENKISIINFHELNNINRSSVIELLPLICETRIRSLKLTNNDNNLIILSKNKLINFNLLNFKIKWQFKLNNLVSIHSKNLIDVSQNDNIIALAVNYIDPQTYKYNAKIFMIDCQTTSKNFISVKKVENYICSLKWVPNTNDFIFFDFEYNILRLTSDNNTKDKIADAKMETSFRSLLKSAVDQKSSVVKAQSSLREEDPPSADVEDVFWYGKNINSHTFDAVIKEDFEFDDFPLESLFDRAMRCL</sequence>
<dbReference type="Gene3D" id="2.130.10.10">
    <property type="entry name" value="YVTN repeat-like/Quinoprotein amine dehydrogenase"/>
    <property type="match status" value="1"/>
</dbReference>
<dbReference type="GO" id="GO:0045943">
    <property type="term" value="P:positive regulation of transcription by RNA polymerase I"/>
    <property type="evidence" value="ECO:0007669"/>
    <property type="project" value="InterPro"/>
</dbReference>
<evidence type="ECO:0000256" key="3">
    <source>
        <dbReference type="ARBA" id="ARBA00022552"/>
    </source>
</evidence>
<keyword evidence="3" id="KW-0698">rRNA processing</keyword>
<evidence type="ECO:0000313" key="10">
    <source>
        <dbReference type="EMBL" id="ODV59331.1"/>
    </source>
</evidence>
<dbReference type="Pfam" id="PF23869">
    <property type="entry name" value="Beta-prop_WDR75_1st"/>
    <property type="match status" value="1"/>
</dbReference>
<gene>
    <name evidence="10" type="ORF">ASCRUDRAFT_71691</name>
</gene>
<dbReference type="Pfam" id="PF23769">
    <property type="entry name" value="Beta-prop_WDR75_2nd"/>
    <property type="match status" value="1"/>
</dbReference>
<dbReference type="InterPro" id="IPR053826">
    <property type="entry name" value="WDR75"/>
</dbReference>
<dbReference type="FunCoup" id="A0A1D2VCH1">
    <property type="interactions" value="421"/>
</dbReference>
<proteinExistence type="predicted"/>
<keyword evidence="5" id="KW-0677">Repeat</keyword>
<dbReference type="AlphaFoldDB" id="A0A1D2VCH1"/>
<name>A0A1D2VCH1_9ASCO</name>
<dbReference type="GO" id="GO:2000234">
    <property type="term" value="P:positive regulation of rRNA processing"/>
    <property type="evidence" value="ECO:0007669"/>
    <property type="project" value="TreeGrafter"/>
</dbReference>
<keyword evidence="7" id="KW-0539">Nucleus</keyword>
<dbReference type="STRING" id="1344418.A0A1D2VCH1"/>
<evidence type="ECO:0000259" key="9">
    <source>
        <dbReference type="Pfam" id="PF23769"/>
    </source>
</evidence>
<dbReference type="PANTHER" id="PTHR44215">
    <property type="entry name" value="WD REPEAT-CONTAINING PROTEIN 75"/>
    <property type="match status" value="1"/>
</dbReference>
<evidence type="ECO:0000256" key="2">
    <source>
        <dbReference type="ARBA" id="ARBA00022517"/>
    </source>
</evidence>
<dbReference type="InterPro" id="IPR015943">
    <property type="entry name" value="WD40/YVTN_repeat-like_dom_sf"/>
</dbReference>
<dbReference type="SMART" id="SM00320">
    <property type="entry name" value="WD40"/>
    <property type="match status" value="2"/>
</dbReference>